<protein>
    <submittedName>
        <fullName evidence="2">Uncharacterized protein</fullName>
    </submittedName>
</protein>
<dbReference type="EMBL" id="LR743596">
    <property type="protein sequence ID" value="CAA2626766.1"/>
    <property type="molecule type" value="Genomic_DNA"/>
</dbReference>
<dbReference type="AlphaFoldDB" id="A0A7I8J7L2"/>
<evidence type="ECO:0000313" key="2">
    <source>
        <dbReference type="EMBL" id="CAA2626766.1"/>
    </source>
</evidence>
<dbReference type="EMBL" id="CACRZD030000009">
    <property type="protein sequence ID" value="CAA6666064.1"/>
    <property type="molecule type" value="Genomic_DNA"/>
</dbReference>
<dbReference type="Proteomes" id="UP001189122">
    <property type="component" value="Unassembled WGS sequence"/>
</dbReference>
<reference evidence="2 3" key="1">
    <citation type="submission" date="2019-12" db="EMBL/GenBank/DDBJ databases">
        <authorList>
            <person name="Scholz U."/>
            <person name="Mascher M."/>
            <person name="Fiebig A."/>
        </authorList>
    </citation>
    <scope>NUCLEOTIDE SEQUENCE</scope>
</reference>
<feature type="region of interest" description="Disordered" evidence="1">
    <location>
        <begin position="1"/>
        <end position="43"/>
    </location>
</feature>
<evidence type="ECO:0000313" key="3">
    <source>
        <dbReference type="Proteomes" id="UP001189122"/>
    </source>
</evidence>
<sequence length="83" mass="8697">MNGRTDSPMRPSARGGSYLTGGPLGRAQSMASPCASYRPSRRRRHDAVLLTNDCSSDASRFAATETRDGGSLCTVTMSSADGP</sequence>
<keyword evidence="3" id="KW-1185">Reference proteome</keyword>
<evidence type="ECO:0000256" key="1">
    <source>
        <dbReference type="SAM" id="MobiDB-lite"/>
    </source>
</evidence>
<name>A0A7I8J7L2_SPIIN</name>
<proteinExistence type="predicted"/>
<organism evidence="2">
    <name type="scientific">Spirodela intermedia</name>
    <name type="common">Intermediate duckweed</name>
    <dbReference type="NCBI Taxonomy" id="51605"/>
    <lineage>
        <taxon>Eukaryota</taxon>
        <taxon>Viridiplantae</taxon>
        <taxon>Streptophyta</taxon>
        <taxon>Embryophyta</taxon>
        <taxon>Tracheophyta</taxon>
        <taxon>Spermatophyta</taxon>
        <taxon>Magnoliopsida</taxon>
        <taxon>Liliopsida</taxon>
        <taxon>Araceae</taxon>
        <taxon>Lemnoideae</taxon>
        <taxon>Spirodela</taxon>
    </lineage>
</organism>
<gene>
    <name evidence="2" type="ORF">SI7747_09012453</name>
</gene>
<accession>A0A7I8J7L2</accession>